<feature type="domain" description="Retroviral polymerase SH3-like" evidence="2">
    <location>
        <begin position="96"/>
        <end position="149"/>
    </location>
</feature>
<protein>
    <submittedName>
        <fullName evidence="3">CCHC-type domain-containing protein</fullName>
    </submittedName>
</protein>
<accession>A0ABD1VXI6</accession>
<dbReference type="Pfam" id="PF22936">
    <property type="entry name" value="Pol_BBD"/>
    <property type="match status" value="1"/>
</dbReference>
<name>A0ABD1VXI6_9LAMI</name>
<reference evidence="4" key="1">
    <citation type="submission" date="2024-07" db="EMBL/GenBank/DDBJ databases">
        <title>Two chromosome-level genome assemblies of Korean endemic species Abeliophyllum distichum and Forsythia ovata (Oleaceae).</title>
        <authorList>
            <person name="Jang H."/>
        </authorList>
    </citation>
    <scope>NUCLEOTIDE SEQUENCE [LARGE SCALE GENOMIC DNA]</scope>
</reference>
<evidence type="ECO:0000313" key="3">
    <source>
        <dbReference type="EMBL" id="KAL2542104.1"/>
    </source>
</evidence>
<dbReference type="EMBL" id="JBFOLK010000001">
    <property type="protein sequence ID" value="KAL2542104.1"/>
    <property type="molecule type" value="Genomic_DNA"/>
</dbReference>
<proteinExistence type="predicted"/>
<dbReference type="AlphaFoldDB" id="A0ABD1VXI6"/>
<feature type="domain" description="Retrovirus-related Pol polyprotein from transposon TNT 1-94-like beta-barrel" evidence="1">
    <location>
        <begin position="32"/>
        <end position="91"/>
    </location>
</feature>
<sequence length="192" mass="21546">MVEGGAVVAYEEAVAENGHVYAINAVVSKNEWILDYGCTFYMCPCKEWFSEFLEINVGQVSMGNNYSFRTKGIGRMILHLGTGHELILDKIRVFGCATYAHQSEGKIEPMNAKYVFMGYAEVVKGYSGKKTWGDYKVIISRNVVFNKAEMPCIKDLKRNAELSDNDKSSIKSNMNLLVLNSSKNDQLQVELS</sequence>
<gene>
    <name evidence="3" type="ORF">Adt_03082</name>
</gene>
<evidence type="ECO:0000259" key="1">
    <source>
        <dbReference type="Pfam" id="PF22936"/>
    </source>
</evidence>
<organism evidence="3 4">
    <name type="scientific">Abeliophyllum distichum</name>
    <dbReference type="NCBI Taxonomy" id="126358"/>
    <lineage>
        <taxon>Eukaryota</taxon>
        <taxon>Viridiplantae</taxon>
        <taxon>Streptophyta</taxon>
        <taxon>Embryophyta</taxon>
        <taxon>Tracheophyta</taxon>
        <taxon>Spermatophyta</taxon>
        <taxon>Magnoliopsida</taxon>
        <taxon>eudicotyledons</taxon>
        <taxon>Gunneridae</taxon>
        <taxon>Pentapetalae</taxon>
        <taxon>asterids</taxon>
        <taxon>lamiids</taxon>
        <taxon>Lamiales</taxon>
        <taxon>Oleaceae</taxon>
        <taxon>Forsythieae</taxon>
        <taxon>Abeliophyllum</taxon>
    </lineage>
</organism>
<evidence type="ECO:0000313" key="4">
    <source>
        <dbReference type="Proteomes" id="UP001604336"/>
    </source>
</evidence>
<comment type="caution">
    <text evidence="3">The sequence shown here is derived from an EMBL/GenBank/DDBJ whole genome shotgun (WGS) entry which is preliminary data.</text>
</comment>
<dbReference type="Pfam" id="PF25597">
    <property type="entry name" value="SH3_retrovirus"/>
    <property type="match status" value="1"/>
</dbReference>
<keyword evidence="4" id="KW-1185">Reference proteome</keyword>
<evidence type="ECO:0000259" key="2">
    <source>
        <dbReference type="Pfam" id="PF25597"/>
    </source>
</evidence>
<dbReference type="InterPro" id="IPR057670">
    <property type="entry name" value="SH3_retrovirus"/>
</dbReference>
<dbReference type="InterPro" id="IPR054722">
    <property type="entry name" value="PolX-like_BBD"/>
</dbReference>
<dbReference type="Proteomes" id="UP001604336">
    <property type="component" value="Unassembled WGS sequence"/>
</dbReference>